<sequence length="373" mass="41321">MTGVHGQVLGHVVRRSVEAYSDQKAQEDMNQFFAQHQLPGWAVAGIALYAIFFAVALASIRYTIGDVIATLMMVETPKTETITTISEPAKSADPDAPLEKEDYLLDTETVTIRHEPVTKTGRSTMRHMVKHAGSFSRWRGLSVSFVYHLCVGAVLSLVPRHQPLLQGAVSTLATVMFSRIHMTWTHVLISMPSEKTWFRRMPSRKMQRNVLLPSAVYAAAQQLTIYMPMLLAVVLGLHRVNHQQLVHEFTKADRVVYAVKLGACLLTAAFVALTVLLPASVTLTRIEASMLPEEDEALVPFDRTFDGKVVPAIVGGTGCVSFVDAWRTVDRKVRFRIVKIYAQLFTMQTIIVILGMIGLAAFAVGIKHIQSGH</sequence>
<dbReference type="AlphaFoldDB" id="A0A6A6H0L4"/>
<keyword evidence="1" id="KW-0472">Membrane</keyword>
<accession>A0A6A6H0L4</accession>
<keyword evidence="1" id="KW-0812">Transmembrane</keyword>
<feature type="transmembrane region" description="Helical" evidence="1">
    <location>
        <begin position="340"/>
        <end position="366"/>
    </location>
</feature>
<feature type="transmembrane region" description="Helical" evidence="1">
    <location>
        <begin position="41"/>
        <end position="64"/>
    </location>
</feature>
<dbReference type="EMBL" id="ML991827">
    <property type="protein sequence ID" value="KAF2231401.1"/>
    <property type="molecule type" value="Genomic_DNA"/>
</dbReference>
<feature type="transmembrane region" description="Helical" evidence="1">
    <location>
        <begin position="164"/>
        <end position="189"/>
    </location>
</feature>
<proteinExistence type="predicted"/>
<dbReference type="OrthoDB" id="2896006at2759"/>
<name>A0A6A6H0L4_VIRVR</name>
<keyword evidence="3" id="KW-1185">Reference proteome</keyword>
<protein>
    <submittedName>
        <fullName evidence="2">Uncharacterized protein</fullName>
    </submittedName>
</protein>
<dbReference type="Proteomes" id="UP000800092">
    <property type="component" value="Unassembled WGS sequence"/>
</dbReference>
<reference evidence="2" key="1">
    <citation type="journal article" date="2020" name="Stud. Mycol.">
        <title>101 Dothideomycetes genomes: a test case for predicting lifestyles and emergence of pathogens.</title>
        <authorList>
            <person name="Haridas S."/>
            <person name="Albert R."/>
            <person name="Binder M."/>
            <person name="Bloem J."/>
            <person name="Labutti K."/>
            <person name="Salamov A."/>
            <person name="Andreopoulos B."/>
            <person name="Baker S."/>
            <person name="Barry K."/>
            <person name="Bills G."/>
            <person name="Bluhm B."/>
            <person name="Cannon C."/>
            <person name="Castanera R."/>
            <person name="Culley D."/>
            <person name="Daum C."/>
            <person name="Ezra D."/>
            <person name="Gonzalez J."/>
            <person name="Henrissat B."/>
            <person name="Kuo A."/>
            <person name="Liang C."/>
            <person name="Lipzen A."/>
            <person name="Lutzoni F."/>
            <person name="Magnuson J."/>
            <person name="Mondo S."/>
            <person name="Nolan M."/>
            <person name="Ohm R."/>
            <person name="Pangilinan J."/>
            <person name="Park H.-J."/>
            <person name="Ramirez L."/>
            <person name="Alfaro M."/>
            <person name="Sun H."/>
            <person name="Tritt A."/>
            <person name="Yoshinaga Y."/>
            <person name="Zwiers L.-H."/>
            <person name="Turgeon B."/>
            <person name="Goodwin S."/>
            <person name="Spatafora J."/>
            <person name="Crous P."/>
            <person name="Grigoriev I."/>
        </authorList>
    </citation>
    <scope>NUCLEOTIDE SEQUENCE</scope>
    <source>
        <strain evidence="2">Tuck. ex Michener</strain>
    </source>
</reference>
<evidence type="ECO:0000313" key="3">
    <source>
        <dbReference type="Proteomes" id="UP000800092"/>
    </source>
</evidence>
<organism evidence="2 3">
    <name type="scientific">Viridothelium virens</name>
    <name type="common">Speckled blister lichen</name>
    <name type="synonym">Trypethelium virens</name>
    <dbReference type="NCBI Taxonomy" id="1048519"/>
    <lineage>
        <taxon>Eukaryota</taxon>
        <taxon>Fungi</taxon>
        <taxon>Dikarya</taxon>
        <taxon>Ascomycota</taxon>
        <taxon>Pezizomycotina</taxon>
        <taxon>Dothideomycetes</taxon>
        <taxon>Dothideomycetes incertae sedis</taxon>
        <taxon>Trypetheliales</taxon>
        <taxon>Trypetheliaceae</taxon>
        <taxon>Viridothelium</taxon>
    </lineage>
</organism>
<feature type="transmembrane region" description="Helical" evidence="1">
    <location>
        <begin position="138"/>
        <end position="158"/>
    </location>
</feature>
<feature type="transmembrane region" description="Helical" evidence="1">
    <location>
        <begin position="210"/>
        <end position="235"/>
    </location>
</feature>
<evidence type="ECO:0000313" key="2">
    <source>
        <dbReference type="EMBL" id="KAF2231401.1"/>
    </source>
</evidence>
<gene>
    <name evidence="2" type="ORF">EV356DRAFT_579217</name>
</gene>
<feature type="transmembrane region" description="Helical" evidence="1">
    <location>
        <begin position="255"/>
        <end position="277"/>
    </location>
</feature>
<evidence type="ECO:0000256" key="1">
    <source>
        <dbReference type="SAM" id="Phobius"/>
    </source>
</evidence>
<keyword evidence="1" id="KW-1133">Transmembrane helix</keyword>